<feature type="region of interest" description="Disordered" evidence="1">
    <location>
        <begin position="1"/>
        <end position="65"/>
    </location>
</feature>
<dbReference type="Gene3D" id="1.10.101.10">
    <property type="entry name" value="PGBD-like superfamily/PGBD"/>
    <property type="match status" value="1"/>
</dbReference>
<dbReference type="InterPro" id="IPR036365">
    <property type="entry name" value="PGBD-like_sf"/>
</dbReference>
<protein>
    <submittedName>
        <fullName evidence="3">Peptidoglycan-binding domain-containing protein</fullName>
    </submittedName>
</protein>
<dbReference type="RefSeq" id="WP_310773521.1">
    <property type="nucleotide sequence ID" value="NZ_JBHRWR010000046.1"/>
</dbReference>
<organism evidence="3 4">
    <name type="scientific">Streptomyces yaanensis</name>
    <dbReference type="NCBI Taxonomy" id="1142239"/>
    <lineage>
        <taxon>Bacteria</taxon>
        <taxon>Bacillati</taxon>
        <taxon>Actinomycetota</taxon>
        <taxon>Actinomycetes</taxon>
        <taxon>Kitasatosporales</taxon>
        <taxon>Streptomycetaceae</taxon>
        <taxon>Streptomyces</taxon>
    </lineage>
</organism>
<dbReference type="InterPro" id="IPR036366">
    <property type="entry name" value="PGBDSf"/>
</dbReference>
<accession>A0ABV7SME6</accession>
<evidence type="ECO:0000256" key="1">
    <source>
        <dbReference type="SAM" id="MobiDB-lite"/>
    </source>
</evidence>
<comment type="caution">
    <text evidence="3">The sequence shown here is derived from an EMBL/GenBank/DDBJ whole genome shotgun (WGS) entry which is preliminary data.</text>
</comment>
<dbReference type="Proteomes" id="UP001595701">
    <property type="component" value="Unassembled WGS sequence"/>
</dbReference>
<feature type="domain" description="Peptidoglycan binding-like" evidence="2">
    <location>
        <begin position="43"/>
        <end position="94"/>
    </location>
</feature>
<reference evidence="4" key="1">
    <citation type="journal article" date="2019" name="Int. J. Syst. Evol. Microbiol.">
        <title>The Global Catalogue of Microorganisms (GCM) 10K type strain sequencing project: providing services to taxonomists for standard genome sequencing and annotation.</title>
        <authorList>
            <consortium name="The Broad Institute Genomics Platform"/>
            <consortium name="The Broad Institute Genome Sequencing Center for Infectious Disease"/>
            <person name="Wu L."/>
            <person name="Ma J."/>
        </authorList>
    </citation>
    <scope>NUCLEOTIDE SEQUENCE [LARGE SCALE GENOMIC DNA]</scope>
    <source>
        <strain evidence="4">CGMCC 4.7035</strain>
    </source>
</reference>
<feature type="compositionally biased region" description="Low complexity" evidence="1">
    <location>
        <begin position="1"/>
        <end position="19"/>
    </location>
</feature>
<feature type="compositionally biased region" description="Basic residues" evidence="1">
    <location>
        <begin position="20"/>
        <end position="32"/>
    </location>
</feature>
<evidence type="ECO:0000313" key="3">
    <source>
        <dbReference type="EMBL" id="MFC3578159.1"/>
    </source>
</evidence>
<keyword evidence="4" id="KW-1185">Reference proteome</keyword>
<name>A0ABV7SME6_9ACTN</name>
<dbReference type="SUPFAM" id="SSF47090">
    <property type="entry name" value="PGBD-like"/>
    <property type="match status" value="1"/>
</dbReference>
<sequence>MPERSSSPGTTSTHPSGSSRPRRWAVRSRAAARRCGPWPRPSLVQRLLNQQGAEPPLDDDGKYGPETETAVWAFQMAHGLTVTGTVTPETWVALAGPPPTPTPSGLPGSRSMRLTFSYDSADWAQGGPVVRFVSREDLEMTAPLAADPDDSPHGRAGF</sequence>
<proteinExistence type="predicted"/>
<evidence type="ECO:0000259" key="2">
    <source>
        <dbReference type="Pfam" id="PF01471"/>
    </source>
</evidence>
<dbReference type="Pfam" id="PF01471">
    <property type="entry name" value="PG_binding_1"/>
    <property type="match status" value="1"/>
</dbReference>
<evidence type="ECO:0000313" key="4">
    <source>
        <dbReference type="Proteomes" id="UP001595701"/>
    </source>
</evidence>
<gene>
    <name evidence="3" type="ORF">ACFOZ0_33870</name>
</gene>
<dbReference type="InterPro" id="IPR002477">
    <property type="entry name" value="Peptidoglycan-bd-like"/>
</dbReference>
<dbReference type="EMBL" id="JBHRWR010000046">
    <property type="protein sequence ID" value="MFC3578159.1"/>
    <property type="molecule type" value="Genomic_DNA"/>
</dbReference>